<feature type="domain" description="LysM" evidence="2">
    <location>
        <begin position="17"/>
        <end position="60"/>
    </location>
</feature>
<protein>
    <recommendedName>
        <fullName evidence="2">LysM domain-containing protein</fullName>
    </recommendedName>
</protein>
<dbReference type="InterPro" id="IPR036779">
    <property type="entry name" value="LysM_dom_sf"/>
</dbReference>
<dbReference type="CDD" id="cd00118">
    <property type="entry name" value="LysM"/>
    <property type="match status" value="1"/>
</dbReference>
<dbReference type="EMBL" id="CABIJS010000333">
    <property type="protein sequence ID" value="VUZ49531.1"/>
    <property type="molecule type" value="Genomic_DNA"/>
</dbReference>
<feature type="region of interest" description="Disordered" evidence="1">
    <location>
        <begin position="63"/>
        <end position="83"/>
    </location>
</feature>
<evidence type="ECO:0000256" key="1">
    <source>
        <dbReference type="SAM" id="MobiDB-lite"/>
    </source>
</evidence>
<dbReference type="Gene3D" id="3.10.350.10">
    <property type="entry name" value="LysM domain"/>
    <property type="match status" value="1"/>
</dbReference>
<accession>A0A564YQI2</accession>
<organism evidence="3 4">
    <name type="scientific">Hymenolepis diminuta</name>
    <name type="common">Rat tapeworm</name>
    <dbReference type="NCBI Taxonomy" id="6216"/>
    <lineage>
        <taxon>Eukaryota</taxon>
        <taxon>Metazoa</taxon>
        <taxon>Spiralia</taxon>
        <taxon>Lophotrochozoa</taxon>
        <taxon>Platyhelminthes</taxon>
        <taxon>Cestoda</taxon>
        <taxon>Eucestoda</taxon>
        <taxon>Cyclophyllidea</taxon>
        <taxon>Hymenolepididae</taxon>
        <taxon>Hymenolepis</taxon>
    </lineage>
</organism>
<dbReference type="SUPFAM" id="SSF54106">
    <property type="entry name" value="LysM domain"/>
    <property type="match status" value="1"/>
</dbReference>
<feature type="compositionally biased region" description="Basic and acidic residues" evidence="1">
    <location>
        <begin position="63"/>
        <end position="74"/>
    </location>
</feature>
<dbReference type="Pfam" id="PF01476">
    <property type="entry name" value="LysM"/>
    <property type="match status" value="1"/>
</dbReference>
<dbReference type="AlphaFoldDB" id="A0A564YQI2"/>
<evidence type="ECO:0000313" key="4">
    <source>
        <dbReference type="Proteomes" id="UP000321570"/>
    </source>
</evidence>
<dbReference type="Proteomes" id="UP000321570">
    <property type="component" value="Unassembled WGS sequence"/>
</dbReference>
<keyword evidence="4" id="KW-1185">Reference proteome</keyword>
<dbReference type="InterPro" id="IPR018392">
    <property type="entry name" value="LysM"/>
</dbReference>
<dbReference type="PROSITE" id="PS51782">
    <property type="entry name" value="LYSM"/>
    <property type="match status" value="1"/>
</dbReference>
<reference evidence="3 4" key="1">
    <citation type="submission" date="2019-07" db="EMBL/GenBank/DDBJ databases">
        <authorList>
            <person name="Jastrzebski P J."/>
            <person name="Paukszto L."/>
            <person name="Jastrzebski P J."/>
        </authorList>
    </citation>
    <scope>NUCLEOTIDE SEQUENCE [LARGE SCALE GENOMIC DNA]</scope>
    <source>
        <strain evidence="3 4">WMS-il1</strain>
    </source>
</reference>
<proteinExistence type="predicted"/>
<gene>
    <name evidence="3" type="ORF">WMSIL1_LOCUS8796</name>
</gene>
<evidence type="ECO:0000259" key="2">
    <source>
        <dbReference type="PROSITE" id="PS51782"/>
    </source>
</evidence>
<dbReference type="SMART" id="SM00257">
    <property type="entry name" value="LysM"/>
    <property type="match status" value="1"/>
</dbReference>
<sequence>MSATDIQVFDKTEDKQEHYVVESGDSITSIAAKFDLTPSRLCQINKLRSNHLFAGQRLKVVKEESEQPKSKGENQDTAEEASEPEGKIFVQFYFIKLKY</sequence>
<name>A0A564YQI2_HYMDI</name>
<evidence type="ECO:0000313" key="3">
    <source>
        <dbReference type="EMBL" id="VUZ49531.1"/>
    </source>
</evidence>